<dbReference type="Pfam" id="PF20146">
    <property type="entry name" value="NRF"/>
    <property type="match status" value="1"/>
</dbReference>
<feature type="chain" id="PRO_5024881434" description="Nose resistant-to-fluoxetine protein N-terminal domain-containing protein" evidence="1">
    <location>
        <begin position="23"/>
        <end position="151"/>
    </location>
</feature>
<organism evidence="3 4">
    <name type="scientific">Callosobruchus maculatus</name>
    <name type="common">Southern cowpea weevil</name>
    <name type="synonym">Pulse bruchid</name>
    <dbReference type="NCBI Taxonomy" id="64391"/>
    <lineage>
        <taxon>Eukaryota</taxon>
        <taxon>Metazoa</taxon>
        <taxon>Ecdysozoa</taxon>
        <taxon>Arthropoda</taxon>
        <taxon>Hexapoda</taxon>
        <taxon>Insecta</taxon>
        <taxon>Pterygota</taxon>
        <taxon>Neoptera</taxon>
        <taxon>Endopterygota</taxon>
        <taxon>Coleoptera</taxon>
        <taxon>Polyphaga</taxon>
        <taxon>Cucujiformia</taxon>
        <taxon>Chrysomeloidea</taxon>
        <taxon>Chrysomelidae</taxon>
        <taxon>Bruchinae</taxon>
        <taxon>Bruchini</taxon>
        <taxon>Callosobruchus</taxon>
    </lineage>
</organism>
<dbReference type="InterPro" id="IPR006621">
    <property type="entry name" value="Nose-resist-to-fluoxetine_N"/>
</dbReference>
<protein>
    <recommendedName>
        <fullName evidence="2">Nose resistant-to-fluoxetine protein N-terminal domain-containing protein</fullName>
    </recommendedName>
</protein>
<gene>
    <name evidence="3" type="ORF">CALMAC_LOCUS15937</name>
</gene>
<feature type="domain" description="Nose resistant-to-fluoxetine protein N-terminal" evidence="2">
    <location>
        <begin position="41"/>
        <end position="147"/>
    </location>
</feature>
<name>A0A653DAR4_CALMS</name>
<dbReference type="SMART" id="SM00703">
    <property type="entry name" value="NRF"/>
    <property type="match status" value="1"/>
</dbReference>
<reference evidence="3 4" key="1">
    <citation type="submission" date="2019-01" db="EMBL/GenBank/DDBJ databases">
        <authorList>
            <person name="Sayadi A."/>
        </authorList>
    </citation>
    <scope>NUCLEOTIDE SEQUENCE [LARGE SCALE GENOMIC DNA]</scope>
</reference>
<feature type="non-terminal residue" evidence="3">
    <location>
        <position position="151"/>
    </location>
</feature>
<dbReference type="EMBL" id="CAACVG010011050">
    <property type="protein sequence ID" value="VEN57285.1"/>
    <property type="molecule type" value="Genomic_DNA"/>
</dbReference>
<dbReference type="OrthoDB" id="118951at2759"/>
<feature type="signal peptide" evidence="1">
    <location>
        <begin position="1"/>
        <end position="22"/>
    </location>
</feature>
<evidence type="ECO:0000256" key="1">
    <source>
        <dbReference type="SAM" id="SignalP"/>
    </source>
</evidence>
<proteinExistence type="predicted"/>
<evidence type="ECO:0000313" key="4">
    <source>
        <dbReference type="Proteomes" id="UP000410492"/>
    </source>
</evidence>
<accession>A0A653DAR4</accession>
<sequence>MWKNMEFLYLFVVLLSVKYVNCDYKKLLKKSVEDVANKKNKTECDKALNKLLNNVLHPKLDDLWGYKMIDASSSLIPDGFLLGNAGGMGNFEECLDITSKDQTIKGQYCLKLVIPFPGLDRAIIELVLYFTIYTKNFRRVLQSSLTYLIFL</sequence>
<keyword evidence="4" id="KW-1185">Reference proteome</keyword>
<keyword evidence="1" id="KW-0732">Signal</keyword>
<evidence type="ECO:0000313" key="3">
    <source>
        <dbReference type="EMBL" id="VEN57285.1"/>
    </source>
</evidence>
<dbReference type="AlphaFoldDB" id="A0A653DAR4"/>
<evidence type="ECO:0000259" key="2">
    <source>
        <dbReference type="SMART" id="SM00703"/>
    </source>
</evidence>
<dbReference type="Proteomes" id="UP000410492">
    <property type="component" value="Unassembled WGS sequence"/>
</dbReference>